<dbReference type="CDD" id="cd04586">
    <property type="entry name" value="CBS_pair_BON_assoc"/>
    <property type="match status" value="1"/>
</dbReference>
<dbReference type="RefSeq" id="WP_159455665.1">
    <property type="nucleotide sequence ID" value="NZ_FWZT01000028.1"/>
</dbReference>
<dbReference type="InterPro" id="IPR000644">
    <property type="entry name" value="CBS_dom"/>
</dbReference>
<dbReference type="Proteomes" id="UP000192907">
    <property type="component" value="Unassembled WGS sequence"/>
</dbReference>
<evidence type="ECO:0000256" key="2">
    <source>
        <dbReference type="PROSITE-ProRule" id="PRU00703"/>
    </source>
</evidence>
<organism evidence="4 5">
    <name type="scientific">Pseudobacteriovorax antillogorgiicola</name>
    <dbReference type="NCBI Taxonomy" id="1513793"/>
    <lineage>
        <taxon>Bacteria</taxon>
        <taxon>Pseudomonadati</taxon>
        <taxon>Bdellovibrionota</taxon>
        <taxon>Oligoflexia</taxon>
        <taxon>Oligoflexales</taxon>
        <taxon>Pseudobacteriovoracaceae</taxon>
        <taxon>Pseudobacteriovorax</taxon>
    </lineage>
</organism>
<accession>A0A1Y6CU24</accession>
<feature type="domain" description="CBS" evidence="3">
    <location>
        <begin position="7"/>
        <end position="63"/>
    </location>
</feature>
<name>A0A1Y6CU24_9BACT</name>
<reference evidence="5" key="1">
    <citation type="submission" date="2017-04" db="EMBL/GenBank/DDBJ databases">
        <authorList>
            <person name="Varghese N."/>
            <person name="Submissions S."/>
        </authorList>
    </citation>
    <scope>NUCLEOTIDE SEQUENCE [LARGE SCALE GENOMIC DNA]</scope>
    <source>
        <strain evidence="5">RKEM611</strain>
    </source>
</reference>
<sequence length="149" mass="16394">MKTSDVMTKDVITIDSQETVETAAKTMLKHNIGGLPVLEKGKIVGIITESDFIGKRVEVPHAIGSMPELLGHWFEGVSVESVLQDARKLQVREVMTKNLVFVGPETPLTQTVKTMMQRDLTRLPVLQDGKLVGLVARRDVLGAFDKLAD</sequence>
<dbReference type="AlphaFoldDB" id="A0A1Y6CU24"/>
<dbReference type="Gene3D" id="3.10.580.10">
    <property type="entry name" value="CBS-domain"/>
    <property type="match status" value="1"/>
</dbReference>
<evidence type="ECO:0000259" key="3">
    <source>
        <dbReference type="PROSITE" id="PS51371"/>
    </source>
</evidence>
<dbReference type="PANTHER" id="PTHR43080">
    <property type="entry name" value="CBS DOMAIN-CONTAINING PROTEIN CBSX3, MITOCHONDRIAL"/>
    <property type="match status" value="1"/>
</dbReference>
<dbReference type="EMBL" id="FWZT01000028">
    <property type="protein sequence ID" value="SMF74702.1"/>
    <property type="molecule type" value="Genomic_DNA"/>
</dbReference>
<dbReference type="PANTHER" id="PTHR43080:SF2">
    <property type="entry name" value="CBS DOMAIN-CONTAINING PROTEIN"/>
    <property type="match status" value="1"/>
</dbReference>
<dbReference type="SUPFAM" id="SSF54631">
    <property type="entry name" value="CBS-domain pair"/>
    <property type="match status" value="1"/>
</dbReference>
<dbReference type="InterPro" id="IPR046342">
    <property type="entry name" value="CBS_dom_sf"/>
</dbReference>
<keyword evidence="1 2" id="KW-0129">CBS domain</keyword>
<dbReference type="InterPro" id="IPR051257">
    <property type="entry name" value="Diverse_CBS-Domain"/>
</dbReference>
<dbReference type="STRING" id="1513793.SAMN06296036_12864"/>
<evidence type="ECO:0000256" key="1">
    <source>
        <dbReference type="ARBA" id="ARBA00023122"/>
    </source>
</evidence>
<dbReference type="SMART" id="SM00116">
    <property type="entry name" value="CBS"/>
    <property type="match status" value="2"/>
</dbReference>
<dbReference type="Pfam" id="PF00571">
    <property type="entry name" value="CBS"/>
    <property type="match status" value="2"/>
</dbReference>
<evidence type="ECO:0000313" key="4">
    <source>
        <dbReference type="EMBL" id="SMF74702.1"/>
    </source>
</evidence>
<feature type="domain" description="CBS" evidence="3">
    <location>
        <begin position="95"/>
        <end position="149"/>
    </location>
</feature>
<evidence type="ECO:0000313" key="5">
    <source>
        <dbReference type="Proteomes" id="UP000192907"/>
    </source>
</evidence>
<proteinExistence type="predicted"/>
<dbReference type="PROSITE" id="PS51371">
    <property type="entry name" value="CBS"/>
    <property type="match status" value="2"/>
</dbReference>
<keyword evidence="5" id="KW-1185">Reference proteome</keyword>
<protein>
    <submittedName>
        <fullName evidence="4">CBS domain-containing protein</fullName>
    </submittedName>
</protein>
<gene>
    <name evidence="4" type="ORF">SAMN06296036_12864</name>
</gene>